<evidence type="ECO:0000313" key="2">
    <source>
        <dbReference type="EMBL" id="MEF2155211.1"/>
    </source>
</evidence>
<dbReference type="Proteomes" id="UP001356170">
    <property type="component" value="Unassembled WGS sequence"/>
</dbReference>
<dbReference type="EMBL" id="JAZHBO010000001">
    <property type="protein sequence ID" value="MEF2155211.1"/>
    <property type="molecule type" value="Genomic_DNA"/>
</dbReference>
<gene>
    <name evidence="2" type="ORF">V3390_03060</name>
</gene>
<accession>A0ABU7UZH4</accession>
<keyword evidence="1" id="KW-0812">Transmembrane</keyword>
<keyword evidence="1" id="KW-0472">Membrane</keyword>
<evidence type="ECO:0008006" key="4">
    <source>
        <dbReference type="Google" id="ProtNLM"/>
    </source>
</evidence>
<keyword evidence="3" id="KW-1185">Reference proteome</keyword>
<dbReference type="RefSeq" id="WP_331703302.1">
    <property type="nucleotide sequence ID" value="NZ_JAZHBO010000001.1"/>
</dbReference>
<evidence type="ECO:0000313" key="3">
    <source>
        <dbReference type="Proteomes" id="UP001356170"/>
    </source>
</evidence>
<name>A0ABU7UZH4_9GAMM</name>
<keyword evidence="1" id="KW-1133">Transmembrane helix</keyword>
<comment type="caution">
    <text evidence="2">The sequence shown here is derived from an EMBL/GenBank/DDBJ whole genome shotgun (WGS) entry which is preliminary data.</text>
</comment>
<feature type="transmembrane region" description="Helical" evidence="1">
    <location>
        <begin position="80"/>
        <end position="101"/>
    </location>
</feature>
<organism evidence="2 3">
    <name type="scientific">Aquilutibacter rugosus</name>
    <dbReference type="NCBI Taxonomy" id="3115820"/>
    <lineage>
        <taxon>Bacteria</taxon>
        <taxon>Pseudomonadati</taxon>
        <taxon>Pseudomonadota</taxon>
        <taxon>Gammaproteobacteria</taxon>
        <taxon>Lysobacterales</taxon>
        <taxon>Lysobacteraceae</taxon>
        <taxon>Aquilutibacter</taxon>
    </lineage>
</organism>
<sequence length="106" mass="11732">MNAAYRDRPMLHPLQAYALSAVAPFFAAATLSDWQYFTSAQIQWLNFAAWLLVAALLFTAVAGFWALGQGIVQAKSRSTRFWLFFVTLLATAITGTVNSFVHARDA</sequence>
<feature type="transmembrane region" description="Helical" evidence="1">
    <location>
        <begin position="49"/>
        <end position="68"/>
    </location>
</feature>
<evidence type="ECO:0000256" key="1">
    <source>
        <dbReference type="SAM" id="Phobius"/>
    </source>
</evidence>
<protein>
    <recommendedName>
        <fullName evidence="4">TrbC/VIRB2 family protein</fullName>
    </recommendedName>
</protein>
<proteinExistence type="predicted"/>
<reference evidence="2 3" key="1">
    <citation type="submission" date="2024-01" db="EMBL/GenBank/DDBJ databases">
        <title>Novel species of the genus Luteimonas isolated from rivers.</title>
        <authorList>
            <person name="Lu H."/>
        </authorList>
    </citation>
    <scope>NUCLEOTIDE SEQUENCE [LARGE SCALE GENOMIC DNA]</scope>
    <source>
        <strain evidence="2 3">FXH3W</strain>
    </source>
</reference>
<feature type="transmembrane region" description="Helical" evidence="1">
    <location>
        <begin position="16"/>
        <end position="37"/>
    </location>
</feature>